<proteinExistence type="inferred from homology"/>
<dbReference type="EMBL" id="QQWO01000029">
    <property type="protein sequence ID" value="RSU98305.1"/>
    <property type="molecule type" value="Genomic_DNA"/>
</dbReference>
<dbReference type="GO" id="GO:0016491">
    <property type="term" value="F:oxidoreductase activity"/>
    <property type="evidence" value="ECO:0007669"/>
    <property type="project" value="UniProtKB-KW"/>
</dbReference>
<name>A0AAJ4RZF8_9SPHN</name>
<keyword evidence="2" id="KW-0560">Oxidoreductase</keyword>
<evidence type="ECO:0000256" key="1">
    <source>
        <dbReference type="ARBA" id="ARBA00006484"/>
    </source>
</evidence>
<evidence type="ECO:0000313" key="3">
    <source>
        <dbReference type="EMBL" id="RSU98305.1"/>
    </source>
</evidence>
<accession>A0AAJ4RZF8</accession>
<protein>
    <submittedName>
        <fullName evidence="3">SDR family oxidoreductase</fullName>
    </submittedName>
</protein>
<evidence type="ECO:0000256" key="2">
    <source>
        <dbReference type="ARBA" id="ARBA00023002"/>
    </source>
</evidence>
<organism evidence="3 4">
    <name type="scientific">Sphingomonas koreensis</name>
    <dbReference type="NCBI Taxonomy" id="93064"/>
    <lineage>
        <taxon>Bacteria</taxon>
        <taxon>Pseudomonadati</taxon>
        <taxon>Pseudomonadota</taxon>
        <taxon>Alphaproteobacteria</taxon>
        <taxon>Sphingomonadales</taxon>
        <taxon>Sphingomonadaceae</taxon>
        <taxon>Sphingomonas</taxon>
    </lineage>
</organism>
<dbReference type="InterPro" id="IPR002347">
    <property type="entry name" value="SDR_fam"/>
</dbReference>
<evidence type="ECO:0000313" key="4">
    <source>
        <dbReference type="Proteomes" id="UP000286681"/>
    </source>
</evidence>
<dbReference type="Pfam" id="PF00106">
    <property type="entry name" value="adh_short"/>
    <property type="match status" value="1"/>
</dbReference>
<dbReference type="AlphaFoldDB" id="A0AAJ4RZF8"/>
<dbReference type="PANTHER" id="PTHR43669">
    <property type="entry name" value="5-KETO-D-GLUCONATE 5-REDUCTASE"/>
    <property type="match status" value="1"/>
</dbReference>
<dbReference type="PANTHER" id="PTHR43669:SF3">
    <property type="entry name" value="ALCOHOL DEHYDROGENASE, PUTATIVE (AFU_ORTHOLOGUE AFUA_3G03445)-RELATED"/>
    <property type="match status" value="1"/>
</dbReference>
<dbReference type="Proteomes" id="UP000286681">
    <property type="component" value="Unassembled WGS sequence"/>
</dbReference>
<sequence length="249" mass="26448">MPLRIDRSGWNGSWQVADKTILVVGAAGDVGQGIVAAARTCGWRVVAVGRSADKLTRFGDDPGIAAVVGDISTEAGAEAIWAGATSSFGTIDAAIIAVNAPNEIRPLTAWQPNELSALFASNVVSHFIAAQIFIPRLPADGVFLGIGGGTADFIIPKMAPLSVMQAAQRMLYRGLAREQREGVAIRELIIVSMVNGQSKRDRAQPDWVTDIEVGRHVCAIVANPECFPGPVLDLKSREQVGRLDVEPEK</sequence>
<dbReference type="SUPFAM" id="SSF51735">
    <property type="entry name" value="NAD(P)-binding Rossmann-fold domains"/>
    <property type="match status" value="1"/>
</dbReference>
<dbReference type="Gene3D" id="3.40.50.720">
    <property type="entry name" value="NAD(P)-binding Rossmann-like Domain"/>
    <property type="match status" value="1"/>
</dbReference>
<reference evidence="3 4" key="1">
    <citation type="submission" date="2018-07" db="EMBL/GenBank/DDBJ databases">
        <title>Genomic and Epidemiologic Investigation of an Indolent Hospital Outbreak.</title>
        <authorList>
            <person name="Johnson R.C."/>
            <person name="Deming C."/>
            <person name="Conlan S."/>
            <person name="Zellmer C.J."/>
            <person name="Michelin A.V."/>
            <person name="Lee-Lin S."/>
            <person name="Thomas P.J."/>
            <person name="Park M."/>
            <person name="Weingarten R.A."/>
            <person name="Less J."/>
            <person name="Dekker J.P."/>
            <person name="Frank K.M."/>
            <person name="Musser K.A."/>
            <person name="Mcquiston J.R."/>
            <person name="Henderson D.K."/>
            <person name="Lau A.F."/>
            <person name="Palmore T.N."/>
            <person name="Segre J.A."/>
        </authorList>
    </citation>
    <scope>NUCLEOTIDE SEQUENCE [LARGE SCALE GENOMIC DNA]</scope>
    <source>
        <strain evidence="3 4">SK-NIH.Env10_0317</strain>
    </source>
</reference>
<comment type="caution">
    <text evidence="3">The sequence shown here is derived from an EMBL/GenBank/DDBJ whole genome shotgun (WGS) entry which is preliminary data.</text>
</comment>
<gene>
    <name evidence="3" type="ORF">CA257_22020</name>
</gene>
<dbReference type="InterPro" id="IPR036291">
    <property type="entry name" value="NAD(P)-bd_dom_sf"/>
</dbReference>
<comment type="similarity">
    <text evidence="1">Belongs to the short-chain dehydrogenases/reductases (SDR) family.</text>
</comment>